<dbReference type="SUPFAM" id="SSF55811">
    <property type="entry name" value="Nudix"/>
    <property type="match status" value="1"/>
</dbReference>
<evidence type="ECO:0000313" key="2">
    <source>
        <dbReference type="EMBL" id="OZI34526.1"/>
    </source>
</evidence>
<evidence type="ECO:0000313" key="3">
    <source>
        <dbReference type="Proteomes" id="UP000216020"/>
    </source>
</evidence>
<proteinExistence type="predicted"/>
<dbReference type="Gene3D" id="3.90.79.10">
    <property type="entry name" value="Nucleoside Triphosphate Pyrophosphohydrolase"/>
    <property type="match status" value="1"/>
</dbReference>
<accession>A0A261SAY7</accession>
<dbReference type="OrthoDB" id="9806849at2"/>
<sequence>MPPVILDFNPYHARLNVTAGTIGLRDGYRTRVDAYWRKVSAGGRFFNGPVLAATGMRIVDGILAIDVLLTDYAHYLYARQDPDKAFDCQAVYTAAVVVTADDHLLLGEMARHTSAPGQIQCPGGNLEMAPDGRIDPAVCCLREVEEELGPALASEVRWQRPLCVKRGGENGTIGLMYLLRLECDASRALAMFEAYRAHQAGLGARPELDRLAAVELNMRDVGRFLREPENPHVDYLVPLLSQFERIAAELEKSPIHVPGGL</sequence>
<gene>
    <name evidence="2" type="ORF">CAL29_13555</name>
</gene>
<keyword evidence="3" id="KW-1185">Reference proteome</keyword>
<evidence type="ECO:0000259" key="1">
    <source>
        <dbReference type="PROSITE" id="PS51462"/>
    </source>
</evidence>
<dbReference type="Proteomes" id="UP000216020">
    <property type="component" value="Unassembled WGS sequence"/>
</dbReference>
<dbReference type="RefSeq" id="WP_094853516.1">
    <property type="nucleotide sequence ID" value="NZ_NEVM01000002.1"/>
</dbReference>
<dbReference type="PROSITE" id="PS51462">
    <property type="entry name" value="NUDIX"/>
    <property type="match status" value="1"/>
</dbReference>
<dbReference type="CDD" id="cd02883">
    <property type="entry name" value="NUDIX_Hydrolase"/>
    <property type="match status" value="1"/>
</dbReference>
<dbReference type="EMBL" id="NEVM01000002">
    <property type="protein sequence ID" value="OZI34526.1"/>
    <property type="molecule type" value="Genomic_DNA"/>
</dbReference>
<feature type="domain" description="Nudix hydrolase" evidence="1">
    <location>
        <begin position="87"/>
        <end position="240"/>
    </location>
</feature>
<dbReference type="AlphaFoldDB" id="A0A261SAY7"/>
<reference evidence="3" key="1">
    <citation type="submission" date="2017-05" db="EMBL/GenBank/DDBJ databases">
        <title>Complete and WGS of Bordetella genogroups.</title>
        <authorList>
            <person name="Spilker T."/>
            <person name="Lipuma J."/>
        </authorList>
    </citation>
    <scope>NUCLEOTIDE SEQUENCE [LARGE SCALE GENOMIC DNA]</scope>
    <source>
        <strain evidence="3">AU16122</strain>
    </source>
</reference>
<name>A0A261SAY7_9BORD</name>
<dbReference type="Pfam" id="PF00293">
    <property type="entry name" value="NUDIX"/>
    <property type="match status" value="1"/>
</dbReference>
<protein>
    <recommendedName>
        <fullName evidence="1">Nudix hydrolase domain-containing protein</fullName>
    </recommendedName>
</protein>
<dbReference type="InterPro" id="IPR000086">
    <property type="entry name" value="NUDIX_hydrolase_dom"/>
</dbReference>
<dbReference type="GO" id="GO:0003824">
    <property type="term" value="F:catalytic activity"/>
    <property type="evidence" value="ECO:0007669"/>
    <property type="project" value="UniProtKB-ARBA"/>
</dbReference>
<dbReference type="InterPro" id="IPR015797">
    <property type="entry name" value="NUDIX_hydrolase-like_dom_sf"/>
</dbReference>
<comment type="caution">
    <text evidence="2">The sequence shown here is derived from an EMBL/GenBank/DDBJ whole genome shotgun (WGS) entry which is preliminary data.</text>
</comment>
<organism evidence="2 3">
    <name type="scientific">Bordetella genomosp. 10</name>
    <dbReference type="NCBI Taxonomy" id="1416804"/>
    <lineage>
        <taxon>Bacteria</taxon>
        <taxon>Pseudomonadati</taxon>
        <taxon>Pseudomonadota</taxon>
        <taxon>Betaproteobacteria</taxon>
        <taxon>Burkholderiales</taxon>
        <taxon>Alcaligenaceae</taxon>
        <taxon>Bordetella</taxon>
    </lineage>
</organism>